<dbReference type="SUPFAM" id="SSF143422">
    <property type="entry name" value="Transposase IS200-like"/>
    <property type="match status" value="1"/>
</dbReference>
<dbReference type="InterPro" id="IPR036515">
    <property type="entry name" value="Transposase_17_sf"/>
</dbReference>
<proteinExistence type="predicted"/>
<dbReference type="Gene3D" id="3.30.70.1290">
    <property type="entry name" value="Transposase IS200-like"/>
    <property type="match status" value="1"/>
</dbReference>
<dbReference type="GO" id="GO:0006313">
    <property type="term" value="P:DNA transposition"/>
    <property type="evidence" value="ECO:0007669"/>
    <property type="project" value="InterPro"/>
</dbReference>
<evidence type="ECO:0000259" key="1">
    <source>
        <dbReference type="SMART" id="SM01321"/>
    </source>
</evidence>
<comment type="caution">
    <text evidence="2">The sequence shown here is derived from an EMBL/GenBank/DDBJ whole genome shotgun (WGS) entry which is preliminary data.</text>
</comment>
<sequence length="212" mass="24661">MDEYVRIHEHWRNDHVRRSIRLKGYDYSQAGLYFVTMCCQGKEHYFGEIANGKMILSQVGIIADVLWCETRNHANRVESGEFVVMPNHIHCIVMLNDMSKIMTETVNTIPIGTADIVGVTDVGARHALPLQQQLQLQPSSRFQNQGTNTLSSIIGSYKSAVSKHAHRLGFAFTWQRNYYEHIIRNEQSHQNIYEYIINNPANWKDDTFYYEY</sequence>
<organism evidence="2">
    <name type="scientific">termite gut metagenome</name>
    <dbReference type="NCBI Taxonomy" id="433724"/>
    <lineage>
        <taxon>unclassified sequences</taxon>
        <taxon>metagenomes</taxon>
        <taxon>organismal metagenomes</taxon>
    </lineage>
</organism>
<dbReference type="PANTHER" id="PTHR36966">
    <property type="entry name" value="REP-ASSOCIATED TYROSINE TRANSPOSASE"/>
    <property type="match status" value="1"/>
</dbReference>
<dbReference type="EMBL" id="SNRY01004025">
    <property type="protein sequence ID" value="KAA6318995.1"/>
    <property type="molecule type" value="Genomic_DNA"/>
</dbReference>
<gene>
    <name evidence="2" type="ORF">EZS27_031063</name>
</gene>
<dbReference type="PANTHER" id="PTHR36966:SF1">
    <property type="entry name" value="REP-ASSOCIATED TYROSINE TRANSPOSASE"/>
    <property type="match status" value="1"/>
</dbReference>
<feature type="domain" description="Transposase IS200-like" evidence="1">
    <location>
        <begin position="28"/>
        <end position="199"/>
    </location>
</feature>
<dbReference type="AlphaFoldDB" id="A0A5J4QB85"/>
<dbReference type="InterPro" id="IPR052715">
    <property type="entry name" value="RAYT_transposase"/>
</dbReference>
<dbReference type="GO" id="GO:0043565">
    <property type="term" value="F:sequence-specific DNA binding"/>
    <property type="evidence" value="ECO:0007669"/>
    <property type="project" value="TreeGrafter"/>
</dbReference>
<name>A0A5J4QB85_9ZZZZ</name>
<protein>
    <recommendedName>
        <fullName evidence="1">Transposase IS200-like domain-containing protein</fullName>
    </recommendedName>
</protein>
<accession>A0A5J4QB85</accession>
<dbReference type="InterPro" id="IPR002686">
    <property type="entry name" value="Transposase_17"/>
</dbReference>
<dbReference type="GO" id="GO:0004803">
    <property type="term" value="F:transposase activity"/>
    <property type="evidence" value="ECO:0007669"/>
    <property type="project" value="InterPro"/>
</dbReference>
<dbReference type="SMART" id="SM01321">
    <property type="entry name" value="Y1_Tnp"/>
    <property type="match status" value="1"/>
</dbReference>
<reference evidence="2" key="1">
    <citation type="submission" date="2019-03" db="EMBL/GenBank/DDBJ databases">
        <title>Single cell metagenomics reveals metabolic interactions within the superorganism composed of flagellate Streblomastix strix and complex community of Bacteroidetes bacteria on its surface.</title>
        <authorList>
            <person name="Treitli S.C."/>
            <person name="Kolisko M."/>
            <person name="Husnik F."/>
            <person name="Keeling P."/>
            <person name="Hampl V."/>
        </authorList>
    </citation>
    <scope>NUCLEOTIDE SEQUENCE</scope>
    <source>
        <strain evidence="2">STM</strain>
    </source>
</reference>
<evidence type="ECO:0000313" key="2">
    <source>
        <dbReference type="EMBL" id="KAA6318995.1"/>
    </source>
</evidence>